<dbReference type="RefSeq" id="XP_008090590.1">
    <property type="nucleotide sequence ID" value="XM_008092399.1"/>
</dbReference>
<accession>E3Q6T2</accession>
<dbReference type="GeneID" id="24407755"/>
<sequence>MTKQNWDTRLQFSAGLYVPLATHRNPRARGIVKANPGQGRSAAPGNITNHWHPEAPAPSIYLAGVDTSATKSLCGTHLRTSDTSISLNTPNTSRRYAVPQGSGEPYRAGQSSIGDFICRVSNSGRNLALRGQAERKFPGEGPARRDLEHATAFGVLKSGIWHLASRPPHTPARDLQNARPHYKKSQRLLVPGRQEAVAEGGTSLGSPSGSYAAVLPGSQATS</sequence>
<dbReference type="EMBL" id="GG697335">
    <property type="protein sequence ID" value="EFQ26570.1"/>
    <property type="molecule type" value="Genomic_DNA"/>
</dbReference>
<evidence type="ECO:0000256" key="1">
    <source>
        <dbReference type="SAM" id="MobiDB-lite"/>
    </source>
</evidence>
<evidence type="ECO:0000313" key="3">
    <source>
        <dbReference type="Proteomes" id="UP000008782"/>
    </source>
</evidence>
<feature type="region of interest" description="Disordered" evidence="1">
    <location>
        <begin position="167"/>
        <end position="222"/>
    </location>
</feature>
<feature type="region of interest" description="Disordered" evidence="1">
    <location>
        <begin position="89"/>
        <end position="108"/>
    </location>
</feature>
<dbReference type="AlphaFoldDB" id="E3Q6T2"/>
<keyword evidence="3" id="KW-1185">Reference proteome</keyword>
<evidence type="ECO:0000313" key="2">
    <source>
        <dbReference type="EMBL" id="EFQ26570.1"/>
    </source>
</evidence>
<dbReference type="VEuPathDB" id="FungiDB:GLRG_02390"/>
<dbReference type="HOGENOM" id="CLU_1245256_0_0_1"/>
<dbReference type="Proteomes" id="UP000008782">
    <property type="component" value="Unassembled WGS sequence"/>
</dbReference>
<organism evidence="3">
    <name type="scientific">Colletotrichum graminicola (strain M1.001 / M2 / FGSC 10212)</name>
    <name type="common">Maize anthracnose fungus</name>
    <name type="synonym">Glomerella graminicola</name>
    <dbReference type="NCBI Taxonomy" id="645133"/>
    <lineage>
        <taxon>Eukaryota</taxon>
        <taxon>Fungi</taxon>
        <taxon>Dikarya</taxon>
        <taxon>Ascomycota</taxon>
        <taxon>Pezizomycotina</taxon>
        <taxon>Sordariomycetes</taxon>
        <taxon>Hypocreomycetidae</taxon>
        <taxon>Glomerellales</taxon>
        <taxon>Glomerellaceae</taxon>
        <taxon>Colletotrichum</taxon>
        <taxon>Colletotrichum graminicola species complex</taxon>
    </lineage>
</organism>
<name>E3Q6T2_COLGM</name>
<proteinExistence type="predicted"/>
<gene>
    <name evidence="2" type="ORF">GLRG_02390</name>
</gene>
<reference evidence="3" key="1">
    <citation type="journal article" date="2012" name="Nat. Genet.">
        <title>Lifestyle transitions in plant pathogenic Colletotrichum fungi deciphered by genome and transcriptome analyses.</title>
        <authorList>
            <person name="O'Connell R.J."/>
            <person name="Thon M.R."/>
            <person name="Hacquard S."/>
            <person name="Amyotte S.G."/>
            <person name="Kleemann J."/>
            <person name="Torres M.F."/>
            <person name="Damm U."/>
            <person name="Buiate E.A."/>
            <person name="Epstein L."/>
            <person name="Alkan N."/>
            <person name="Altmueller J."/>
            <person name="Alvarado-Balderrama L."/>
            <person name="Bauser C.A."/>
            <person name="Becker C."/>
            <person name="Birren B.W."/>
            <person name="Chen Z."/>
            <person name="Choi J."/>
            <person name="Crouch J.A."/>
            <person name="Duvick J.P."/>
            <person name="Farman M.A."/>
            <person name="Gan P."/>
            <person name="Heiman D."/>
            <person name="Henrissat B."/>
            <person name="Howard R.J."/>
            <person name="Kabbage M."/>
            <person name="Koch C."/>
            <person name="Kracher B."/>
            <person name="Kubo Y."/>
            <person name="Law A.D."/>
            <person name="Lebrun M.-H."/>
            <person name="Lee Y.-H."/>
            <person name="Miyara I."/>
            <person name="Moore N."/>
            <person name="Neumann U."/>
            <person name="Nordstroem K."/>
            <person name="Panaccione D.G."/>
            <person name="Panstruga R."/>
            <person name="Place M."/>
            <person name="Proctor R.H."/>
            <person name="Prusky D."/>
            <person name="Rech G."/>
            <person name="Reinhardt R."/>
            <person name="Rollins J.A."/>
            <person name="Rounsley S."/>
            <person name="Schardl C.L."/>
            <person name="Schwartz D.C."/>
            <person name="Shenoy N."/>
            <person name="Shirasu K."/>
            <person name="Sikhakolli U.R."/>
            <person name="Stueber K."/>
            <person name="Sukno S.A."/>
            <person name="Sweigard J.A."/>
            <person name="Takano Y."/>
            <person name="Takahara H."/>
            <person name="Trail F."/>
            <person name="van der Does H.C."/>
            <person name="Voll L.M."/>
            <person name="Will I."/>
            <person name="Young S."/>
            <person name="Zeng Q."/>
            <person name="Zhang J."/>
            <person name="Zhou S."/>
            <person name="Dickman M.B."/>
            <person name="Schulze-Lefert P."/>
            <person name="Ver Loren van Themaat E."/>
            <person name="Ma L.-J."/>
            <person name="Vaillancourt L.J."/>
        </authorList>
    </citation>
    <scope>NUCLEOTIDE SEQUENCE [LARGE SCALE GENOMIC DNA]</scope>
    <source>
        <strain evidence="3">M1.001 / M2 / FGSC 10212</strain>
    </source>
</reference>
<protein>
    <submittedName>
        <fullName evidence="2">Uncharacterized protein</fullName>
    </submittedName>
</protein>